<dbReference type="GO" id="GO:0008270">
    <property type="term" value="F:zinc ion binding"/>
    <property type="evidence" value="ECO:0007669"/>
    <property type="project" value="UniProtKB-UniRule"/>
</dbReference>
<dbReference type="InterPro" id="IPR036398">
    <property type="entry name" value="CA_dom_sf"/>
</dbReference>
<dbReference type="InterPro" id="IPR023561">
    <property type="entry name" value="Carbonic_anhydrase_a-class"/>
</dbReference>
<evidence type="ECO:0000256" key="2">
    <source>
        <dbReference type="ARBA" id="ARBA00010718"/>
    </source>
</evidence>
<comment type="function">
    <text evidence="8">Reversible hydration of carbon dioxide.</text>
</comment>
<organism evidence="11 12">
    <name type="scientific">Globodera rostochiensis</name>
    <name type="common">Golden nematode worm</name>
    <name type="synonym">Heterodera rostochiensis</name>
    <dbReference type="NCBI Taxonomy" id="31243"/>
    <lineage>
        <taxon>Eukaryota</taxon>
        <taxon>Metazoa</taxon>
        <taxon>Ecdysozoa</taxon>
        <taxon>Nematoda</taxon>
        <taxon>Chromadorea</taxon>
        <taxon>Rhabditida</taxon>
        <taxon>Tylenchina</taxon>
        <taxon>Tylenchomorpha</taxon>
        <taxon>Tylenchoidea</taxon>
        <taxon>Heteroderidae</taxon>
        <taxon>Heteroderinae</taxon>
        <taxon>Globodera</taxon>
    </lineage>
</organism>
<comment type="similarity">
    <text evidence="2 8">Belongs to the alpha-carbonic anhydrase family.</text>
</comment>
<evidence type="ECO:0000256" key="9">
    <source>
        <dbReference type="SAM" id="Phobius"/>
    </source>
</evidence>
<evidence type="ECO:0000256" key="1">
    <source>
        <dbReference type="ARBA" id="ARBA00001947"/>
    </source>
</evidence>
<dbReference type="Pfam" id="PF00194">
    <property type="entry name" value="Carb_anhydrase"/>
    <property type="match status" value="1"/>
</dbReference>
<accession>A0A914HK73</accession>
<dbReference type="SUPFAM" id="SSF51069">
    <property type="entry name" value="Carbonic anhydrase"/>
    <property type="match status" value="1"/>
</dbReference>
<comment type="cofactor">
    <cofactor evidence="1 8">
        <name>Zn(2+)</name>
        <dbReference type="ChEBI" id="CHEBI:29105"/>
    </cofactor>
</comment>
<keyword evidence="4 8" id="KW-0479">Metal-binding</keyword>
<dbReference type="CDD" id="cd00326">
    <property type="entry name" value="alpha_CA"/>
    <property type="match status" value="1"/>
</dbReference>
<dbReference type="WBParaSite" id="Gr19_v10_g2083.t1">
    <property type="protein sequence ID" value="Gr19_v10_g2083.t1"/>
    <property type="gene ID" value="Gr19_v10_g2083"/>
</dbReference>
<feature type="transmembrane region" description="Helical" evidence="9">
    <location>
        <begin position="303"/>
        <end position="326"/>
    </location>
</feature>
<dbReference type="InterPro" id="IPR018338">
    <property type="entry name" value="Carbonic_anhydrase_a-class_CS"/>
</dbReference>
<evidence type="ECO:0000256" key="4">
    <source>
        <dbReference type="ARBA" id="ARBA00022723"/>
    </source>
</evidence>
<keyword evidence="6 8" id="KW-0456">Lyase</keyword>
<dbReference type="InterPro" id="IPR001148">
    <property type="entry name" value="CA_dom"/>
</dbReference>
<protein>
    <recommendedName>
        <fullName evidence="3 8">Carbonic anhydrase</fullName>
        <ecNumber evidence="3 8">4.2.1.1</ecNumber>
    </recommendedName>
</protein>
<name>A0A914HK73_GLORO</name>
<keyword evidence="9" id="KW-1133">Transmembrane helix</keyword>
<dbReference type="PANTHER" id="PTHR18952">
    <property type="entry name" value="CARBONIC ANHYDRASE"/>
    <property type="match status" value="1"/>
</dbReference>
<dbReference type="AlphaFoldDB" id="A0A914HK73"/>
<evidence type="ECO:0000256" key="7">
    <source>
        <dbReference type="ARBA" id="ARBA00048348"/>
    </source>
</evidence>
<dbReference type="PROSITE" id="PS00162">
    <property type="entry name" value="ALPHA_CA_1"/>
    <property type="match status" value="1"/>
</dbReference>
<keyword evidence="9" id="KW-0472">Membrane</keyword>
<comment type="catalytic activity">
    <reaction evidence="7 8">
        <text>hydrogencarbonate + H(+) = CO2 + H2O</text>
        <dbReference type="Rhea" id="RHEA:10748"/>
        <dbReference type="ChEBI" id="CHEBI:15377"/>
        <dbReference type="ChEBI" id="CHEBI:15378"/>
        <dbReference type="ChEBI" id="CHEBI:16526"/>
        <dbReference type="ChEBI" id="CHEBI:17544"/>
        <dbReference type="EC" id="4.2.1.1"/>
    </reaction>
</comment>
<keyword evidence="8" id="KW-0732">Signal</keyword>
<proteinExistence type="inferred from homology"/>
<evidence type="ECO:0000259" key="10">
    <source>
        <dbReference type="PROSITE" id="PS51144"/>
    </source>
</evidence>
<evidence type="ECO:0000256" key="5">
    <source>
        <dbReference type="ARBA" id="ARBA00022833"/>
    </source>
</evidence>
<keyword evidence="5 8" id="KW-0862">Zinc</keyword>
<dbReference type="PROSITE" id="PS51144">
    <property type="entry name" value="ALPHA_CA_2"/>
    <property type="match status" value="1"/>
</dbReference>
<reference evidence="12" key="1">
    <citation type="submission" date="2022-11" db="UniProtKB">
        <authorList>
            <consortium name="WormBaseParasite"/>
        </authorList>
    </citation>
    <scope>IDENTIFICATION</scope>
</reference>
<feature type="domain" description="Alpha-carbonic anhydrase" evidence="10">
    <location>
        <begin position="23"/>
        <end position="278"/>
    </location>
</feature>
<evidence type="ECO:0000313" key="11">
    <source>
        <dbReference type="Proteomes" id="UP000887572"/>
    </source>
</evidence>
<evidence type="ECO:0000256" key="6">
    <source>
        <dbReference type="ARBA" id="ARBA00023239"/>
    </source>
</evidence>
<feature type="chain" id="PRO_5038154433" description="Carbonic anhydrase" evidence="8">
    <location>
        <begin position="22"/>
        <end position="329"/>
    </location>
</feature>
<dbReference type="PANTHER" id="PTHR18952:SF141">
    <property type="entry name" value="CARBONIC ANHYDRASE"/>
    <property type="match status" value="1"/>
</dbReference>
<keyword evidence="9" id="KW-0812">Transmembrane</keyword>
<dbReference type="EC" id="4.2.1.1" evidence="3 8"/>
<evidence type="ECO:0000256" key="8">
    <source>
        <dbReference type="RuleBase" id="RU367011"/>
    </source>
</evidence>
<dbReference type="GO" id="GO:0005737">
    <property type="term" value="C:cytoplasm"/>
    <property type="evidence" value="ECO:0007669"/>
    <property type="project" value="TreeGrafter"/>
</dbReference>
<dbReference type="SMART" id="SM01057">
    <property type="entry name" value="Carb_anhydrase"/>
    <property type="match status" value="1"/>
</dbReference>
<evidence type="ECO:0000313" key="12">
    <source>
        <dbReference type="WBParaSite" id="Gr19_v10_g2083.t1"/>
    </source>
</evidence>
<feature type="signal peptide" evidence="8">
    <location>
        <begin position="1"/>
        <end position="21"/>
    </location>
</feature>
<evidence type="ECO:0000256" key="3">
    <source>
        <dbReference type="ARBA" id="ARBA00012925"/>
    </source>
</evidence>
<dbReference type="Gene3D" id="3.10.200.10">
    <property type="entry name" value="Alpha carbonic anhydrase"/>
    <property type="match status" value="1"/>
</dbReference>
<dbReference type="GO" id="GO:0004089">
    <property type="term" value="F:carbonate dehydratase activity"/>
    <property type="evidence" value="ECO:0007669"/>
    <property type="project" value="UniProtKB-UniRule"/>
</dbReference>
<sequence>MMEKIALSLILFFISVHRNSCSDAWGYDDHNGPHKWGKQCQYGTRQSPIDIRTSNLEFAVINELHFVNYEISGAVELKNNGHAVVVSGFEKWEGNRQRPYIYGGGLSGKYTLAQFHFHWTADHDDGSEHTINALHYPMELHLVHVKDGFTMQEAVEQSDGLAVVGVFYHIGDDGTSMAKLESGLKSVVEKDSATVISNYTVGVHLPSIRENFYRYAGSLTTPGCNEAVVWTVLAEPLPILMQQLDLFRAVQGPKPGHPLSDNVRPVQPLNGRRVQFRASALNRHRICNISTPEHPSRCRAARAVLHASLQLTATCAFIFFSSVLAIRTF</sequence>
<dbReference type="Proteomes" id="UP000887572">
    <property type="component" value="Unplaced"/>
</dbReference>
<keyword evidence="11" id="KW-1185">Reference proteome</keyword>